<dbReference type="InterPro" id="IPR029060">
    <property type="entry name" value="PIN-like_dom_sf"/>
</dbReference>
<keyword evidence="2" id="KW-1277">Toxin-antitoxin system</keyword>
<organism evidence="9">
    <name type="scientific">freshwater metagenome</name>
    <dbReference type="NCBI Taxonomy" id="449393"/>
    <lineage>
        <taxon>unclassified sequences</taxon>
        <taxon>metagenomes</taxon>
        <taxon>ecological metagenomes</taxon>
    </lineage>
</organism>
<dbReference type="GO" id="GO:0046872">
    <property type="term" value="F:metal ion binding"/>
    <property type="evidence" value="ECO:0007669"/>
    <property type="project" value="UniProtKB-KW"/>
</dbReference>
<evidence type="ECO:0000256" key="5">
    <source>
        <dbReference type="ARBA" id="ARBA00022801"/>
    </source>
</evidence>
<comment type="similarity">
    <text evidence="7">Belongs to the PINc/VapC protein family.</text>
</comment>
<dbReference type="EMBL" id="CAESAO010000219">
    <property type="protein sequence ID" value="CAB4347423.1"/>
    <property type="molecule type" value="Genomic_DNA"/>
</dbReference>
<evidence type="ECO:0000259" key="8">
    <source>
        <dbReference type="Pfam" id="PF01850"/>
    </source>
</evidence>
<dbReference type="PANTHER" id="PTHR33653:SF1">
    <property type="entry name" value="RIBONUCLEASE VAPC2"/>
    <property type="match status" value="1"/>
</dbReference>
<dbReference type="InterPro" id="IPR022907">
    <property type="entry name" value="VapC_family"/>
</dbReference>
<evidence type="ECO:0000313" key="9">
    <source>
        <dbReference type="EMBL" id="CAB4347423.1"/>
    </source>
</evidence>
<comment type="cofactor">
    <cofactor evidence="1">
        <name>Mg(2+)</name>
        <dbReference type="ChEBI" id="CHEBI:18420"/>
    </cofactor>
</comment>
<evidence type="ECO:0000256" key="4">
    <source>
        <dbReference type="ARBA" id="ARBA00022723"/>
    </source>
</evidence>
<sequence>MALLIDTSLLIAAERGDPGLLASFDDEETAISPVTLSELLYGVHRSAPAQRIAREIFADRIVGSMEVVPIDEAAARAHAQLVSSLAQVGQSIGLHDSWIAASALTSGYGVATLDVKHFSRVPGLRVVCPA</sequence>
<dbReference type="AlphaFoldDB" id="A0A6J6A6R9"/>
<evidence type="ECO:0000256" key="7">
    <source>
        <dbReference type="ARBA" id="ARBA00038093"/>
    </source>
</evidence>
<name>A0A6J6A6R9_9ZZZZ</name>
<keyword evidence="5" id="KW-0378">Hydrolase</keyword>
<dbReference type="Pfam" id="PF01850">
    <property type="entry name" value="PIN"/>
    <property type="match status" value="1"/>
</dbReference>
<evidence type="ECO:0000256" key="1">
    <source>
        <dbReference type="ARBA" id="ARBA00001946"/>
    </source>
</evidence>
<dbReference type="GO" id="GO:0016787">
    <property type="term" value="F:hydrolase activity"/>
    <property type="evidence" value="ECO:0007669"/>
    <property type="project" value="UniProtKB-KW"/>
</dbReference>
<proteinExistence type="inferred from homology"/>
<keyword evidence="3" id="KW-0540">Nuclease</keyword>
<protein>
    <submittedName>
        <fullName evidence="9">Unannotated protein</fullName>
    </submittedName>
</protein>
<keyword evidence="4" id="KW-0479">Metal-binding</keyword>
<evidence type="ECO:0000256" key="3">
    <source>
        <dbReference type="ARBA" id="ARBA00022722"/>
    </source>
</evidence>
<evidence type="ECO:0000256" key="2">
    <source>
        <dbReference type="ARBA" id="ARBA00022649"/>
    </source>
</evidence>
<dbReference type="InterPro" id="IPR050556">
    <property type="entry name" value="Type_II_TA_system_RNase"/>
</dbReference>
<dbReference type="PANTHER" id="PTHR33653">
    <property type="entry name" value="RIBONUCLEASE VAPC2"/>
    <property type="match status" value="1"/>
</dbReference>
<reference evidence="9" key="1">
    <citation type="submission" date="2020-05" db="EMBL/GenBank/DDBJ databases">
        <authorList>
            <person name="Chiriac C."/>
            <person name="Salcher M."/>
            <person name="Ghai R."/>
            <person name="Kavagutti S V."/>
        </authorList>
    </citation>
    <scope>NUCLEOTIDE SEQUENCE</scope>
</reference>
<dbReference type="Gene3D" id="3.40.50.1010">
    <property type="entry name" value="5'-nuclease"/>
    <property type="match status" value="1"/>
</dbReference>
<dbReference type="GO" id="GO:0004540">
    <property type="term" value="F:RNA nuclease activity"/>
    <property type="evidence" value="ECO:0007669"/>
    <property type="project" value="InterPro"/>
</dbReference>
<keyword evidence="6" id="KW-0460">Magnesium</keyword>
<dbReference type="HAMAP" id="MF_00265">
    <property type="entry name" value="VapC_Nob1"/>
    <property type="match status" value="1"/>
</dbReference>
<feature type="domain" description="PIN" evidence="8">
    <location>
        <begin position="4"/>
        <end position="123"/>
    </location>
</feature>
<evidence type="ECO:0000256" key="6">
    <source>
        <dbReference type="ARBA" id="ARBA00022842"/>
    </source>
</evidence>
<gene>
    <name evidence="9" type="ORF">UFOPK3522_01685</name>
</gene>
<dbReference type="InterPro" id="IPR002716">
    <property type="entry name" value="PIN_dom"/>
</dbReference>
<dbReference type="SUPFAM" id="SSF88723">
    <property type="entry name" value="PIN domain-like"/>
    <property type="match status" value="1"/>
</dbReference>
<accession>A0A6J6A6R9</accession>